<evidence type="ECO:0000256" key="4">
    <source>
        <dbReference type="ARBA" id="ARBA00006727"/>
    </source>
</evidence>
<dbReference type="FunFam" id="3.40.630.30:FF:000048">
    <property type="entry name" value="Glucosamine 6-phosphate N-acetyltransferase"/>
    <property type="match status" value="1"/>
</dbReference>
<evidence type="ECO:0000256" key="9">
    <source>
        <dbReference type="ARBA" id="ARBA00023315"/>
    </source>
</evidence>
<feature type="transmembrane region" description="Helical" evidence="10">
    <location>
        <begin position="586"/>
        <end position="607"/>
    </location>
</feature>
<protein>
    <submittedName>
        <fullName evidence="13">Glucosamine 6-phosphate N-acetyltransferase 1</fullName>
    </submittedName>
</protein>
<dbReference type="Pfam" id="PF00583">
    <property type="entry name" value="Acetyltransf_1"/>
    <property type="match status" value="1"/>
</dbReference>
<dbReference type="Proteomes" id="UP000054383">
    <property type="component" value="Unassembled WGS sequence"/>
</dbReference>
<evidence type="ECO:0000259" key="11">
    <source>
        <dbReference type="PROSITE" id="PS50850"/>
    </source>
</evidence>
<gene>
    <name evidence="13" type="ORF">PISL3812_00726</name>
</gene>
<evidence type="ECO:0000313" key="14">
    <source>
        <dbReference type="Proteomes" id="UP000054383"/>
    </source>
</evidence>
<dbReference type="SUPFAM" id="SSF55729">
    <property type="entry name" value="Acyl-CoA N-acyltransferases (Nat)"/>
    <property type="match status" value="1"/>
</dbReference>
<feature type="transmembrane region" description="Helical" evidence="10">
    <location>
        <begin position="314"/>
        <end position="333"/>
    </location>
</feature>
<keyword evidence="6 13" id="KW-0808">Transferase</keyword>
<evidence type="ECO:0000256" key="3">
    <source>
        <dbReference type="ARBA" id="ARBA00004586"/>
    </source>
</evidence>
<evidence type="ECO:0000256" key="2">
    <source>
        <dbReference type="ARBA" id="ARBA00004184"/>
    </source>
</evidence>
<dbReference type="GO" id="GO:0005789">
    <property type="term" value="C:endoplasmic reticulum membrane"/>
    <property type="evidence" value="ECO:0007669"/>
    <property type="project" value="UniProtKB-SubCell"/>
</dbReference>
<dbReference type="Gene3D" id="1.20.1250.20">
    <property type="entry name" value="MFS general substrate transporter like domains"/>
    <property type="match status" value="1"/>
</dbReference>
<keyword evidence="9" id="KW-0012">Acyltransferase</keyword>
<name>A0A0U1LK95_TALIS</name>
<keyword evidence="10" id="KW-0812">Transmembrane</keyword>
<keyword evidence="14" id="KW-1185">Reference proteome</keyword>
<organism evidence="13 14">
    <name type="scientific">Talaromyces islandicus</name>
    <name type="common">Penicillium islandicum</name>
    <dbReference type="NCBI Taxonomy" id="28573"/>
    <lineage>
        <taxon>Eukaryota</taxon>
        <taxon>Fungi</taxon>
        <taxon>Dikarya</taxon>
        <taxon>Ascomycota</taxon>
        <taxon>Pezizomycotina</taxon>
        <taxon>Eurotiomycetes</taxon>
        <taxon>Eurotiomycetidae</taxon>
        <taxon>Eurotiales</taxon>
        <taxon>Trichocomaceae</taxon>
        <taxon>Talaromyces</taxon>
        <taxon>Talaromyces sect. Islandici</taxon>
    </lineage>
</organism>
<feature type="transmembrane region" description="Helical" evidence="10">
    <location>
        <begin position="284"/>
        <end position="302"/>
    </location>
</feature>
<dbReference type="Gene3D" id="3.40.630.30">
    <property type="match status" value="1"/>
</dbReference>
<comment type="subunit">
    <text evidence="5">Homodimer.</text>
</comment>
<dbReference type="PANTHER" id="PTHR11360">
    <property type="entry name" value="MONOCARBOXYLATE TRANSPORTER"/>
    <property type="match status" value="1"/>
</dbReference>
<feature type="domain" description="N-acetyltransferase" evidence="12">
    <location>
        <begin position="23"/>
        <end position="173"/>
    </location>
</feature>
<feature type="transmembrane region" description="Helical" evidence="10">
    <location>
        <begin position="443"/>
        <end position="464"/>
    </location>
</feature>
<evidence type="ECO:0000256" key="5">
    <source>
        <dbReference type="ARBA" id="ARBA00011738"/>
    </source>
</evidence>
<dbReference type="PROSITE" id="PS50850">
    <property type="entry name" value="MFS"/>
    <property type="match status" value="1"/>
</dbReference>
<dbReference type="Pfam" id="PF07690">
    <property type="entry name" value="MFS_1"/>
    <property type="match status" value="1"/>
</dbReference>
<feature type="domain" description="Major facilitator superfamily (MFS) profile" evidence="11">
    <location>
        <begin position="245"/>
        <end position="645"/>
    </location>
</feature>
<evidence type="ECO:0000256" key="10">
    <source>
        <dbReference type="SAM" id="Phobius"/>
    </source>
</evidence>
<dbReference type="InterPro" id="IPR000182">
    <property type="entry name" value="GNAT_dom"/>
</dbReference>
<dbReference type="PROSITE" id="PS51186">
    <property type="entry name" value="GNAT"/>
    <property type="match status" value="1"/>
</dbReference>
<keyword evidence="10" id="KW-1133">Transmembrane helix</keyword>
<dbReference type="GO" id="GO:1901135">
    <property type="term" value="P:carbohydrate derivative metabolic process"/>
    <property type="evidence" value="ECO:0007669"/>
    <property type="project" value="UniProtKB-ARBA"/>
</dbReference>
<dbReference type="InterPro" id="IPR011701">
    <property type="entry name" value="MFS"/>
</dbReference>
<dbReference type="InterPro" id="IPR016181">
    <property type="entry name" value="Acyl_CoA_acyltransferase"/>
</dbReference>
<sequence>MTDFIFDPAVISPEIKALYPAGYTIRPLARDDYHRGFFQCLQDLTWTGDITEARFNERFDWQKAHGQGWYYCVVIVDTTDRVVGTGTVVVEKKFIHNLASIGHIEDISIVKDHQGRHFGQKLINTLDAIAVAVGCYKTILDCAPRNEGFYAKCGYERAGTEMSHYYEEFKSEPVAGPIASSSIPTSARMALLPRRLLYRNPSHGVVMAYKTDTSPNSASAEHNTRGDVASNEKALVANSSFEKWLTVVAGFCVFVNSWGLLSTYGAFQEYYQTVLLPTVSPSALSWVGSAQATFIVLLGIFTGPMVDAGYLRPLMVIGCFLTVFGMMMTSLATSYYQVLLAQGFCVGIGGGIAYIPSLAVISSNFNANKRPIAIGLASIGSSIGSVIYPILFRRLQPKIGFPWTVRIIAFITLSLALLICIILCRRPGRAAPTRRSLIDRQAFLEPTFMLYSVSLTCVMLAYYIPIFYVPTYARTSRLHVNKDLSFYMLAIINGASTFGRTIPYMMLNISKRGNRKIIKPIYILVFSTAGSALALFTWLAITSTAGFIVWLCYWGFLTGILVTAPTSIIAHPILCPDMHFIGTRLGMMWGISSFGGLAGTPIAGALVNLETGEFWKAQAFGGSMMAAAVLLQAWPTVQVIRYDRRVSS</sequence>
<evidence type="ECO:0000256" key="6">
    <source>
        <dbReference type="ARBA" id="ARBA00022679"/>
    </source>
</evidence>
<dbReference type="GO" id="GO:0004343">
    <property type="term" value="F:glucosamine 6-phosphate N-acetyltransferase activity"/>
    <property type="evidence" value="ECO:0007669"/>
    <property type="project" value="UniProtKB-ARBA"/>
</dbReference>
<dbReference type="GO" id="GO:0022857">
    <property type="term" value="F:transmembrane transporter activity"/>
    <property type="evidence" value="ECO:0007669"/>
    <property type="project" value="InterPro"/>
</dbReference>
<keyword evidence="8 10" id="KW-0472">Membrane</keyword>
<evidence type="ECO:0000256" key="1">
    <source>
        <dbReference type="ARBA" id="ARBA00004141"/>
    </source>
</evidence>
<dbReference type="InterPro" id="IPR036259">
    <property type="entry name" value="MFS_trans_sf"/>
</dbReference>
<evidence type="ECO:0000256" key="8">
    <source>
        <dbReference type="ARBA" id="ARBA00023136"/>
    </source>
</evidence>
<feature type="transmembrane region" description="Helical" evidence="10">
    <location>
        <begin position="339"/>
        <end position="360"/>
    </location>
</feature>
<accession>A0A0U1LK95</accession>
<feature type="transmembrane region" description="Helical" evidence="10">
    <location>
        <begin position="619"/>
        <end position="640"/>
    </location>
</feature>
<evidence type="ECO:0000313" key="13">
    <source>
        <dbReference type="EMBL" id="CRG83375.1"/>
    </source>
</evidence>
<dbReference type="InterPro" id="IPR020846">
    <property type="entry name" value="MFS_dom"/>
</dbReference>
<dbReference type="EMBL" id="CVMT01000001">
    <property type="protein sequence ID" value="CRG83375.1"/>
    <property type="molecule type" value="Genomic_DNA"/>
</dbReference>
<dbReference type="PANTHER" id="PTHR11360:SF252">
    <property type="entry name" value="MAJOR FACILITATOR SUPERFAMILY (MFS) PROFILE DOMAIN-CONTAINING PROTEIN-RELATED"/>
    <property type="match status" value="1"/>
</dbReference>
<dbReference type="AlphaFoldDB" id="A0A0U1LK95"/>
<evidence type="ECO:0000256" key="7">
    <source>
        <dbReference type="ARBA" id="ARBA00022824"/>
    </source>
</evidence>
<comment type="subcellular location">
    <subcellularLocation>
        <location evidence="2">Endomembrane system</location>
        <topology evidence="2">Peripheral membrane protein</topology>
    </subcellularLocation>
    <subcellularLocation>
        <location evidence="3">Endoplasmic reticulum membrane</location>
    </subcellularLocation>
    <subcellularLocation>
        <location evidence="1">Membrane</location>
        <topology evidence="1">Multi-pass membrane protein</topology>
    </subcellularLocation>
</comment>
<dbReference type="STRING" id="28573.A0A0U1LK95"/>
<dbReference type="OrthoDB" id="6509908at2759"/>
<keyword evidence="7" id="KW-0256">Endoplasmic reticulum</keyword>
<dbReference type="CDD" id="cd17352">
    <property type="entry name" value="MFS_MCT_SLC16"/>
    <property type="match status" value="1"/>
</dbReference>
<feature type="transmembrane region" description="Helical" evidence="10">
    <location>
        <begin position="521"/>
        <end position="541"/>
    </location>
</feature>
<feature type="transmembrane region" description="Helical" evidence="10">
    <location>
        <begin position="547"/>
        <end position="574"/>
    </location>
</feature>
<comment type="similarity">
    <text evidence="4">Belongs to the major facilitator superfamily. Monocarboxylate porter (TC 2.A.1.13) family.</text>
</comment>
<feature type="transmembrane region" description="Helical" evidence="10">
    <location>
        <begin position="372"/>
        <end position="391"/>
    </location>
</feature>
<proteinExistence type="inferred from homology"/>
<feature type="transmembrane region" description="Helical" evidence="10">
    <location>
        <begin position="484"/>
        <end position="509"/>
    </location>
</feature>
<reference evidence="13 14" key="1">
    <citation type="submission" date="2015-04" db="EMBL/GenBank/DDBJ databases">
        <authorList>
            <person name="Syromyatnikov M.Y."/>
            <person name="Popov V.N."/>
        </authorList>
    </citation>
    <scope>NUCLEOTIDE SEQUENCE [LARGE SCALE GENOMIC DNA]</scope>
    <source>
        <strain evidence="13">WF-38-12</strain>
    </source>
</reference>
<dbReference type="InterPro" id="IPR050327">
    <property type="entry name" value="Proton-linked_MCT"/>
</dbReference>
<dbReference type="SUPFAM" id="SSF103473">
    <property type="entry name" value="MFS general substrate transporter"/>
    <property type="match status" value="1"/>
</dbReference>
<feature type="transmembrane region" description="Helical" evidence="10">
    <location>
        <begin position="244"/>
        <end position="264"/>
    </location>
</feature>
<evidence type="ECO:0000259" key="12">
    <source>
        <dbReference type="PROSITE" id="PS51186"/>
    </source>
</evidence>
<feature type="transmembrane region" description="Helical" evidence="10">
    <location>
        <begin position="403"/>
        <end position="423"/>
    </location>
</feature>